<comment type="caution">
    <text evidence="2">The sequence shown here is derived from an EMBL/GenBank/DDBJ whole genome shotgun (WGS) entry which is preliminary data.</text>
</comment>
<evidence type="ECO:0008006" key="4">
    <source>
        <dbReference type="Google" id="ProtNLM"/>
    </source>
</evidence>
<dbReference type="SUPFAM" id="SSF55781">
    <property type="entry name" value="GAF domain-like"/>
    <property type="match status" value="1"/>
</dbReference>
<evidence type="ECO:0000313" key="2">
    <source>
        <dbReference type="EMBL" id="GAA5032033.1"/>
    </source>
</evidence>
<organism evidence="2 3">
    <name type="scientific">Terrabacter aeriphilus</name>
    <dbReference type="NCBI Taxonomy" id="515662"/>
    <lineage>
        <taxon>Bacteria</taxon>
        <taxon>Bacillati</taxon>
        <taxon>Actinomycetota</taxon>
        <taxon>Actinomycetes</taxon>
        <taxon>Micrococcales</taxon>
        <taxon>Intrasporangiaceae</taxon>
        <taxon>Terrabacter</taxon>
    </lineage>
</organism>
<protein>
    <recommendedName>
        <fullName evidence="4">ANTAR domain-containing protein</fullName>
    </recommendedName>
</protein>
<dbReference type="Proteomes" id="UP001500427">
    <property type="component" value="Unassembled WGS sequence"/>
</dbReference>
<name>A0ABP9JH77_9MICO</name>
<keyword evidence="3" id="KW-1185">Reference proteome</keyword>
<feature type="region of interest" description="Disordered" evidence="1">
    <location>
        <begin position="63"/>
        <end position="100"/>
    </location>
</feature>
<gene>
    <name evidence="2" type="ORF">GCM10023258_30660</name>
</gene>
<dbReference type="Gene3D" id="3.30.450.40">
    <property type="match status" value="1"/>
</dbReference>
<sequence length="235" mass="24314">MEPVPATRDALDWLAAAGDERAVVDLEDVVERAEALVPGLVGLSLSFARRAITLTYVAGTAGCTAGTAPEPGERPARVAGRGDGSARGPVPPGPADPLDEDAWQRSAQAEAAPGVLSSLSLPIVDGDRVVGDLSLYGSRRDTFDTCRATLAERVGGWAPAAVANADLTFRSRDAAAEAPRVLADERTVAAAVAVLAATHAVSRGRTRRRLVEAAGRAGVPVIALARLVLEERERG</sequence>
<dbReference type="RefSeq" id="WP_345508375.1">
    <property type="nucleotide sequence ID" value="NZ_BAABIW010000019.1"/>
</dbReference>
<reference evidence="3" key="1">
    <citation type="journal article" date="2019" name="Int. J. Syst. Evol. Microbiol.">
        <title>The Global Catalogue of Microorganisms (GCM) 10K type strain sequencing project: providing services to taxonomists for standard genome sequencing and annotation.</title>
        <authorList>
            <consortium name="The Broad Institute Genomics Platform"/>
            <consortium name="The Broad Institute Genome Sequencing Center for Infectious Disease"/>
            <person name="Wu L."/>
            <person name="Ma J."/>
        </authorList>
    </citation>
    <scope>NUCLEOTIDE SEQUENCE [LARGE SCALE GENOMIC DNA]</scope>
    <source>
        <strain evidence="3">JCM 17687</strain>
    </source>
</reference>
<proteinExistence type="predicted"/>
<dbReference type="EMBL" id="BAABIW010000019">
    <property type="protein sequence ID" value="GAA5032033.1"/>
    <property type="molecule type" value="Genomic_DNA"/>
</dbReference>
<dbReference type="InterPro" id="IPR029016">
    <property type="entry name" value="GAF-like_dom_sf"/>
</dbReference>
<evidence type="ECO:0000313" key="3">
    <source>
        <dbReference type="Proteomes" id="UP001500427"/>
    </source>
</evidence>
<evidence type="ECO:0000256" key="1">
    <source>
        <dbReference type="SAM" id="MobiDB-lite"/>
    </source>
</evidence>
<accession>A0ABP9JH77</accession>